<evidence type="ECO:0000313" key="2">
    <source>
        <dbReference type="Proteomes" id="UP000673375"/>
    </source>
</evidence>
<accession>A0ABS4CKD9</accession>
<proteinExistence type="predicted"/>
<protein>
    <recommendedName>
        <fullName evidence="3">Fibronectin type-III domain-containing protein</fullName>
    </recommendedName>
</protein>
<sequence>MTNIAKDSATLSWLGDNGDVSLNDIVIAENVSSPYIVNNLSSNTEYAVKVKNRGGESDEVTFKTKEITYEEVTVTCDFKNKTTGSVVENPHSAFYIWQSASVQLPSAAWIELGSTGSSNYSRISDLDEVVQSIATAATASAHIAQFKFKYNVIEAIERYDSDYFSSRGATTIEEKIIVARTEIITIINNVWGYGSAPSSTYMAVRYWSISASWTGSAVVSGTTVKQATETIDAANIDDQGFISVIAYTAASDATKASAVSIDYPSLDITFLVEED</sequence>
<evidence type="ECO:0008006" key="3">
    <source>
        <dbReference type="Google" id="ProtNLM"/>
    </source>
</evidence>
<name>A0ABS4CKD9_9ENTE</name>
<keyword evidence="2" id="KW-1185">Reference proteome</keyword>
<evidence type="ECO:0000313" key="1">
    <source>
        <dbReference type="EMBL" id="MBP1046402.1"/>
    </source>
</evidence>
<organism evidence="1 2">
    <name type="scientific">Enterococcus larvae</name>
    <dbReference type="NCBI Taxonomy" id="2794352"/>
    <lineage>
        <taxon>Bacteria</taxon>
        <taxon>Bacillati</taxon>
        <taxon>Bacillota</taxon>
        <taxon>Bacilli</taxon>
        <taxon>Lactobacillales</taxon>
        <taxon>Enterococcaceae</taxon>
        <taxon>Enterococcus</taxon>
    </lineage>
</organism>
<comment type="caution">
    <text evidence="1">The sequence shown here is derived from an EMBL/GenBank/DDBJ whole genome shotgun (WGS) entry which is preliminary data.</text>
</comment>
<reference evidence="1 2" key="1">
    <citation type="submission" date="2020-12" db="EMBL/GenBank/DDBJ databases">
        <title>Vagococcus allomyrinae sp. nov. and Enterococcus lavae sp. nov., isolated from the larvae of Allomyrina dichotoma.</title>
        <authorList>
            <person name="Lee S.D."/>
        </authorList>
    </citation>
    <scope>NUCLEOTIDE SEQUENCE [LARGE SCALE GENOMIC DNA]</scope>
    <source>
        <strain evidence="1 2">BWM-S5</strain>
    </source>
</reference>
<gene>
    <name evidence="1" type="ORF">I6N96_08900</name>
</gene>
<dbReference type="Proteomes" id="UP000673375">
    <property type="component" value="Unassembled WGS sequence"/>
</dbReference>
<dbReference type="EMBL" id="JAEDXU010000004">
    <property type="protein sequence ID" value="MBP1046402.1"/>
    <property type="molecule type" value="Genomic_DNA"/>
</dbReference>